<sequence>MGATCGLLTHGSSGADVTLSGRPSQGRGQRRSKGVAIWHLKCHTRVMDDDDTDFLPGDGPSSGISVSLTAGTLQGWIQSVVATP</sequence>
<gene>
    <name evidence="2" type="ORF">Sviol_67600</name>
</gene>
<keyword evidence="3" id="KW-1185">Reference proteome</keyword>
<comment type="caution">
    <text evidence="2">The sequence shown here is derived from an EMBL/GenBank/DDBJ whole genome shotgun (WGS) entry which is preliminary data.</text>
</comment>
<dbReference type="Proteomes" id="UP001050808">
    <property type="component" value="Unassembled WGS sequence"/>
</dbReference>
<organism evidence="2 3">
    <name type="scientific">Streptomyces violascens</name>
    <dbReference type="NCBI Taxonomy" id="67381"/>
    <lineage>
        <taxon>Bacteria</taxon>
        <taxon>Bacillati</taxon>
        <taxon>Actinomycetota</taxon>
        <taxon>Actinomycetes</taxon>
        <taxon>Kitasatosporales</taxon>
        <taxon>Streptomycetaceae</taxon>
        <taxon>Streptomyces</taxon>
    </lineage>
</organism>
<evidence type="ECO:0000313" key="3">
    <source>
        <dbReference type="Proteomes" id="UP001050808"/>
    </source>
</evidence>
<evidence type="ECO:0000313" key="2">
    <source>
        <dbReference type="EMBL" id="GHI42352.1"/>
    </source>
</evidence>
<accession>A0ABQ3QYJ1</accession>
<feature type="region of interest" description="Disordered" evidence="1">
    <location>
        <begin position="1"/>
        <end position="33"/>
    </location>
</feature>
<dbReference type="EMBL" id="BNDY01000017">
    <property type="protein sequence ID" value="GHI42352.1"/>
    <property type="molecule type" value="Genomic_DNA"/>
</dbReference>
<proteinExistence type="predicted"/>
<name>A0ABQ3QYJ1_9ACTN</name>
<reference evidence="2" key="1">
    <citation type="submission" date="2024-05" db="EMBL/GenBank/DDBJ databases">
        <title>Whole genome shotgun sequence of Streptomyces violascens NBRC 12920.</title>
        <authorList>
            <person name="Komaki H."/>
            <person name="Tamura T."/>
        </authorList>
    </citation>
    <scope>NUCLEOTIDE SEQUENCE</scope>
    <source>
        <strain evidence="2">NBRC 12920</strain>
    </source>
</reference>
<protein>
    <submittedName>
        <fullName evidence="2">Uncharacterized protein</fullName>
    </submittedName>
</protein>
<evidence type="ECO:0000256" key="1">
    <source>
        <dbReference type="SAM" id="MobiDB-lite"/>
    </source>
</evidence>